<reference evidence="2" key="1">
    <citation type="submission" date="2020-01" db="EMBL/GenBank/DDBJ databases">
        <authorList>
            <person name="Meier V. D."/>
            <person name="Meier V D."/>
        </authorList>
    </citation>
    <scope>NUCLEOTIDE SEQUENCE</scope>
    <source>
        <strain evidence="2">HLG_WM_MAG_10</strain>
    </source>
</reference>
<gene>
    <name evidence="2" type="ORF">HELGO_WM27337</name>
</gene>
<dbReference type="EC" id="4.6.1.1" evidence="2"/>
<evidence type="ECO:0000259" key="1">
    <source>
        <dbReference type="PROSITE" id="PS51707"/>
    </source>
</evidence>
<dbReference type="InterPro" id="IPR023577">
    <property type="entry name" value="CYTH_domain"/>
</dbReference>
<dbReference type="PROSITE" id="PS51707">
    <property type="entry name" value="CYTH"/>
    <property type="match status" value="1"/>
</dbReference>
<dbReference type="Gene3D" id="2.40.320.10">
    <property type="entry name" value="Hypothetical Protein Pfu-838710-001"/>
    <property type="match status" value="1"/>
</dbReference>
<dbReference type="SUPFAM" id="SSF55154">
    <property type="entry name" value="CYTH-like phosphatases"/>
    <property type="match status" value="1"/>
</dbReference>
<dbReference type="CDD" id="cd07890">
    <property type="entry name" value="CYTH-like_AC_IV-like"/>
    <property type="match status" value="1"/>
</dbReference>
<dbReference type="PANTHER" id="PTHR21028">
    <property type="entry name" value="SI:CH211-156B7.4"/>
    <property type="match status" value="1"/>
</dbReference>
<dbReference type="EMBL" id="CACVAQ010000552">
    <property type="protein sequence ID" value="CAA6830405.1"/>
    <property type="molecule type" value="Genomic_DNA"/>
</dbReference>
<feature type="domain" description="CYTH" evidence="1">
    <location>
        <begin position="3"/>
        <end position="170"/>
    </location>
</feature>
<evidence type="ECO:0000313" key="2">
    <source>
        <dbReference type="EMBL" id="CAA6830405.1"/>
    </source>
</evidence>
<name>A0A6S6U7U4_9BACT</name>
<dbReference type="GO" id="GO:0004016">
    <property type="term" value="F:adenylate cyclase activity"/>
    <property type="evidence" value="ECO:0007669"/>
    <property type="project" value="UniProtKB-EC"/>
</dbReference>
<protein>
    <submittedName>
        <fullName evidence="2">Adenylate cyclase (EC)</fullName>
        <ecNumber evidence="2">4.6.1.1</ecNumber>
    </submittedName>
</protein>
<organism evidence="2">
    <name type="scientific">uncultured Aureispira sp</name>
    <dbReference type="NCBI Taxonomy" id="1331704"/>
    <lineage>
        <taxon>Bacteria</taxon>
        <taxon>Pseudomonadati</taxon>
        <taxon>Bacteroidota</taxon>
        <taxon>Saprospiria</taxon>
        <taxon>Saprospirales</taxon>
        <taxon>Saprospiraceae</taxon>
        <taxon>Aureispira</taxon>
        <taxon>environmental samples</taxon>
    </lineage>
</organism>
<sequence length="173" mass="19676">MSWKNVEIKAKCADITVLEKILLEHQADYKGLDHQMDTYFKVPNGRLKLREGTIENALIHYDRGNQAKPKLSSVTYYQPNESADLKATLAAALGIKVVVDKKRQIFFIDNVKFHLDRVEGLGTFAEIEAIDKDGTLELATLQKQCYDYMAILRIKEADLLAVSYSDLLLELVR</sequence>
<dbReference type="SMART" id="SM01118">
    <property type="entry name" value="CYTH"/>
    <property type="match status" value="1"/>
</dbReference>
<dbReference type="InterPro" id="IPR033469">
    <property type="entry name" value="CYTH-like_dom_sf"/>
</dbReference>
<keyword evidence="2" id="KW-0456">Lyase</keyword>
<proteinExistence type="predicted"/>
<dbReference type="AlphaFoldDB" id="A0A6S6U7U4"/>
<dbReference type="Pfam" id="PF01928">
    <property type="entry name" value="CYTH"/>
    <property type="match status" value="1"/>
</dbReference>
<accession>A0A6S6U7U4</accession>
<dbReference type="PANTHER" id="PTHR21028:SF2">
    <property type="entry name" value="CYTH DOMAIN-CONTAINING PROTEIN"/>
    <property type="match status" value="1"/>
</dbReference>
<dbReference type="InterPro" id="IPR008173">
    <property type="entry name" value="Adenylyl_cyclase_CyaB"/>
</dbReference>